<dbReference type="AlphaFoldDB" id="A0A6J5GYN0"/>
<sequence length="241" mass="26840">MTVPMDLTPQQHQLWVANFFKGKVKEFLFDLKRIVRCCDQAMSDFLVGSPTDEDCHAEVLYALSGFSNAIMTLKDAGSTITGTKIGPQDIDPLRHGLFMRTCRNAATHDGHPILSLWTEGRFFVPTDILRFDDYGRLVQIQAPAVDARTFSLEFAHDFSVLLVSKLQPLAGLEGAKLDAKDVEKAFEFQGIPEFARELFQQSKAAIAQHLSSVKVYPVQQALDVLKEVKVYCASQLSTVVS</sequence>
<name>A0A6J5GYN0_9BURK</name>
<keyword evidence="2" id="KW-1185">Reference proteome</keyword>
<reference evidence="1 2" key="1">
    <citation type="submission" date="2020-04" db="EMBL/GenBank/DDBJ databases">
        <authorList>
            <person name="De Canck E."/>
        </authorList>
    </citation>
    <scope>NUCLEOTIDE SEQUENCE [LARGE SCALE GENOMIC DNA]</scope>
    <source>
        <strain evidence="1 2">LMG 28688</strain>
    </source>
</reference>
<dbReference type="Proteomes" id="UP000494119">
    <property type="component" value="Unassembled WGS sequence"/>
</dbReference>
<evidence type="ECO:0000313" key="1">
    <source>
        <dbReference type="EMBL" id="CAB3807750.1"/>
    </source>
</evidence>
<evidence type="ECO:0000313" key="2">
    <source>
        <dbReference type="Proteomes" id="UP000494119"/>
    </source>
</evidence>
<proteinExistence type="predicted"/>
<accession>A0A6J5GYN0</accession>
<organism evidence="1 2">
    <name type="scientific">Paraburkholderia caffeinitolerans</name>
    <dbReference type="NCBI Taxonomy" id="1723730"/>
    <lineage>
        <taxon>Bacteria</taxon>
        <taxon>Pseudomonadati</taxon>
        <taxon>Pseudomonadota</taxon>
        <taxon>Betaproteobacteria</taxon>
        <taxon>Burkholderiales</taxon>
        <taxon>Burkholderiaceae</taxon>
        <taxon>Paraburkholderia</taxon>
    </lineage>
</organism>
<protein>
    <submittedName>
        <fullName evidence="1">Uncharacterized protein</fullName>
    </submittedName>
</protein>
<gene>
    <name evidence="1" type="ORF">LMG28688_06605</name>
</gene>
<dbReference type="EMBL" id="CADIKL010000055">
    <property type="protein sequence ID" value="CAB3807750.1"/>
    <property type="molecule type" value="Genomic_DNA"/>
</dbReference>